<comment type="caution">
    <text evidence="2">The sequence shown here is derived from an EMBL/GenBank/DDBJ whole genome shotgun (WGS) entry which is preliminary data.</text>
</comment>
<dbReference type="AlphaFoldDB" id="A0A847SCQ8"/>
<keyword evidence="3" id="KW-1185">Reference proteome</keyword>
<evidence type="ECO:0000256" key="1">
    <source>
        <dbReference type="SAM" id="Phobius"/>
    </source>
</evidence>
<feature type="transmembrane region" description="Helical" evidence="1">
    <location>
        <begin position="119"/>
        <end position="139"/>
    </location>
</feature>
<evidence type="ECO:0000313" key="2">
    <source>
        <dbReference type="EMBL" id="NLR74938.1"/>
    </source>
</evidence>
<reference evidence="2 3" key="1">
    <citation type="submission" date="2020-04" db="EMBL/GenBank/DDBJ databases">
        <title>Draft genome of Leeia sp. IMCC25680.</title>
        <authorList>
            <person name="Song J."/>
            <person name="Cho J.-C."/>
        </authorList>
    </citation>
    <scope>NUCLEOTIDE SEQUENCE [LARGE SCALE GENOMIC DNA]</scope>
    <source>
        <strain evidence="2 3">IMCC25680</strain>
    </source>
</reference>
<proteinExistence type="predicted"/>
<feature type="transmembrane region" description="Helical" evidence="1">
    <location>
        <begin position="74"/>
        <end position="98"/>
    </location>
</feature>
<evidence type="ECO:0000313" key="3">
    <source>
        <dbReference type="Proteomes" id="UP000587991"/>
    </source>
</evidence>
<dbReference type="Proteomes" id="UP000587991">
    <property type="component" value="Unassembled WGS sequence"/>
</dbReference>
<feature type="transmembrane region" description="Helical" evidence="1">
    <location>
        <begin position="159"/>
        <end position="180"/>
    </location>
</feature>
<protein>
    <submittedName>
        <fullName evidence="2">Uncharacterized protein</fullName>
    </submittedName>
</protein>
<dbReference type="RefSeq" id="WP_168876511.1">
    <property type="nucleotide sequence ID" value="NZ_JABAIM010000001.1"/>
</dbReference>
<gene>
    <name evidence="2" type="ORF">HF682_07185</name>
</gene>
<organism evidence="2 3">
    <name type="scientific">Leeia aquatica</name>
    <dbReference type="NCBI Taxonomy" id="2725557"/>
    <lineage>
        <taxon>Bacteria</taxon>
        <taxon>Pseudomonadati</taxon>
        <taxon>Pseudomonadota</taxon>
        <taxon>Betaproteobacteria</taxon>
        <taxon>Neisseriales</taxon>
        <taxon>Leeiaceae</taxon>
        <taxon>Leeia</taxon>
    </lineage>
</organism>
<keyword evidence="1" id="KW-1133">Transmembrane helix</keyword>
<keyword evidence="1" id="KW-0472">Membrane</keyword>
<dbReference type="EMBL" id="JABAIM010000001">
    <property type="protein sequence ID" value="NLR74938.1"/>
    <property type="molecule type" value="Genomic_DNA"/>
</dbReference>
<name>A0A847SCQ8_9NEIS</name>
<accession>A0A847SCQ8</accession>
<keyword evidence="1" id="KW-0812">Transmembrane</keyword>
<sequence>MKSPLQWSRGPQLILLLGLFLTAYLLLNATHLPLSIPAYRDANGGYTILNLLPFYDADTAYRYLQQLTPQAITIYRNIVLMDALWLIPAYTLLFSLGIRHASQWRSGGHSGRVWQSLSLLPWLAALLNYIEDAMILYLMQEFPQRHLALATLCGGLTTSKTLLLVISLCSCLGLYLSIALRRPRTSR</sequence>